<evidence type="ECO:0000313" key="3">
    <source>
        <dbReference type="Proteomes" id="UP000516028"/>
    </source>
</evidence>
<dbReference type="KEGG" id="daer:H9K75_01745"/>
<feature type="region of interest" description="Disordered" evidence="1">
    <location>
        <begin position="1"/>
        <end position="62"/>
    </location>
</feature>
<dbReference type="RefSeq" id="WP_187724538.1">
    <property type="nucleotide sequence ID" value="NZ_CP060783.1"/>
</dbReference>
<evidence type="ECO:0000313" key="2">
    <source>
        <dbReference type="EMBL" id="QNP48946.1"/>
    </source>
</evidence>
<evidence type="ECO:0000256" key="1">
    <source>
        <dbReference type="SAM" id="MobiDB-lite"/>
    </source>
</evidence>
<dbReference type="EMBL" id="CP060783">
    <property type="protein sequence ID" value="QNP48946.1"/>
    <property type="molecule type" value="Genomic_DNA"/>
</dbReference>
<gene>
    <name evidence="2" type="ORF">H9K75_01745</name>
</gene>
<dbReference type="AlphaFoldDB" id="A0A7H0GKY0"/>
<proteinExistence type="predicted"/>
<keyword evidence="3" id="KW-1185">Reference proteome</keyword>
<accession>A0A7H0GKY0</accession>
<sequence length="62" mass="6766">MQQMHTPQPIPHDPGTDTPPRDPNRPVDPSIPDRPMPHPTEPPGIIPPIELPPDPMQSPAVS</sequence>
<protein>
    <submittedName>
        <fullName evidence="2">Uncharacterized protein</fullName>
    </submittedName>
</protein>
<organism evidence="2 3">
    <name type="scientific">Diaphorobacter aerolatus</name>
    <dbReference type="NCBI Taxonomy" id="1288495"/>
    <lineage>
        <taxon>Bacteria</taxon>
        <taxon>Pseudomonadati</taxon>
        <taxon>Pseudomonadota</taxon>
        <taxon>Betaproteobacteria</taxon>
        <taxon>Burkholderiales</taxon>
        <taxon>Comamonadaceae</taxon>
        <taxon>Diaphorobacter</taxon>
    </lineage>
</organism>
<feature type="compositionally biased region" description="Pro residues" evidence="1">
    <location>
        <begin position="32"/>
        <end position="56"/>
    </location>
</feature>
<reference evidence="2 3" key="1">
    <citation type="submission" date="2020-08" db="EMBL/GenBank/DDBJ databases">
        <title>Genome sequence of Diaphorobacter aerolatus KACC 16536T.</title>
        <authorList>
            <person name="Hyun D.-W."/>
            <person name="Bae J.-W."/>
        </authorList>
    </citation>
    <scope>NUCLEOTIDE SEQUENCE [LARGE SCALE GENOMIC DNA]</scope>
    <source>
        <strain evidence="2 3">KACC 16536</strain>
    </source>
</reference>
<name>A0A7H0GKY0_9BURK</name>
<dbReference type="Proteomes" id="UP000516028">
    <property type="component" value="Chromosome"/>
</dbReference>